<evidence type="ECO:0000256" key="1">
    <source>
        <dbReference type="SAM" id="MobiDB-lite"/>
    </source>
</evidence>
<accession>A0ABQ5BWN1</accession>
<keyword evidence="3" id="KW-1185">Reference proteome</keyword>
<dbReference type="EMBL" id="BQNB010013542">
    <property type="protein sequence ID" value="GJT17274.1"/>
    <property type="molecule type" value="Genomic_DNA"/>
</dbReference>
<feature type="region of interest" description="Disordered" evidence="1">
    <location>
        <begin position="640"/>
        <end position="682"/>
    </location>
</feature>
<protein>
    <submittedName>
        <fullName evidence="2">Uncharacterized protein</fullName>
    </submittedName>
</protein>
<feature type="region of interest" description="Disordered" evidence="1">
    <location>
        <begin position="481"/>
        <end position="501"/>
    </location>
</feature>
<feature type="region of interest" description="Disordered" evidence="1">
    <location>
        <begin position="694"/>
        <end position="716"/>
    </location>
</feature>
<sequence length="716" mass="81180">MCTTFASNYSSNNTQLETSSNPMHQVTMLERQTLSYVGNCSTVIPNALFQSDGIKIYDSNCDEVPTAQENFMENISSCDSEVLSKEINTLKETLSNNVKEKESLSKTLTVFKTESKEKESKYIDKEIVLEKQNKELENIIFKMHRSTQAMHMLTKPQVFYDDTHKQALGYQNPFYLKKAQRIKPTLYDGSVIAKEHAMISLNNQKEDFGKRFVTQQKLSAEQAFWLKHSNYNPDTSVKSHTPVRNESPSELPKCSVDKNTFKIEKKELKLENERLLEHIICQDVVNIVMHADVKFDNVLPMPNTFLDDNIALDIMKMENDRLMELLVSQDLVHTVVNSLAVINDYQSMEISYIKQYEKNLKLAAELSQMNELSKTCSKLEQRNYIRITKENIDTLRDIVEQARISNHLDNALAYAFMYMKQIQELLVYVSDTCPDSLLKSEKVVAVTPMNKARNVTFAKISATLENNTQTRVDLHKTQTTNRPLVPSTSVHSSTNASGSIPRSTIKNTRIMRPLISNQKYQSVEAHTRNAKPSLNKENSLSRSVCSTCKKCLFDSNHDLCVVNYLSDVNACARAKSVKSIKKNEWKPIGKMFTNVGYKWVPTRRTFTLVGNNCPLTRFTSTKIVPPRKPIKSNVIKNIKPSSATQWRPRETKHVSSSSEPRIAEARTTNHLEPNKNKGSNVSISPCSYSVQCSSGLAPQGHMASADNSSGLAPHRK</sequence>
<reference evidence="2" key="2">
    <citation type="submission" date="2022-01" db="EMBL/GenBank/DDBJ databases">
        <authorList>
            <person name="Yamashiro T."/>
            <person name="Shiraishi A."/>
            <person name="Satake H."/>
            <person name="Nakayama K."/>
        </authorList>
    </citation>
    <scope>NUCLEOTIDE SEQUENCE</scope>
</reference>
<gene>
    <name evidence="2" type="ORF">Tco_0875980</name>
</gene>
<reference evidence="2" key="1">
    <citation type="journal article" date="2022" name="Int. J. Mol. Sci.">
        <title>Draft Genome of Tanacetum Coccineum: Genomic Comparison of Closely Related Tanacetum-Family Plants.</title>
        <authorList>
            <person name="Yamashiro T."/>
            <person name="Shiraishi A."/>
            <person name="Nakayama K."/>
            <person name="Satake H."/>
        </authorList>
    </citation>
    <scope>NUCLEOTIDE SEQUENCE</scope>
</reference>
<dbReference type="Proteomes" id="UP001151760">
    <property type="component" value="Unassembled WGS sequence"/>
</dbReference>
<evidence type="ECO:0000313" key="2">
    <source>
        <dbReference type="EMBL" id="GJT17274.1"/>
    </source>
</evidence>
<evidence type="ECO:0000313" key="3">
    <source>
        <dbReference type="Proteomes" id="UP001151760"/>
    </source>
</evidence>
<comment type="caution">
    <text evidence="2">The sequence shown here is derived from an EMBL/GenBank/DDBJ whole genome shotgun (WGS) entry which is preliminary data.</text>
</comment>
<proteinExistence type="predicted"/>
<feature type="region of interest" description="Disordered" evidence="1">
    <location>
        <begin position="1"/>
        <end position="21"/>
    </location>
</feature>
<organism evidence="2 3">
    <name type="scientific">Tanacetum coccineum</name>
    <dbReference type="NCBI Taxonomy" id="301880"/>
    <lineage>
        <taxon>Eukaryota</taxon>
        <taxon>Viridiplantae</taxon>
        <taxon>Streptophyta</taxon>
        <taxon>Embryophyta</taxon>
        <taxon>Tracheophyta</taxon>
        <taxon>Spermatophyta</taxon>
        <taxon>Magnoliopsida</taxon>
        <taxon>eudicotyledons</taxon>
        <taxon>Gunneridae</taxon>
        <taxon>Pentapetalae</taxon>
        <taxon>asterids</taxon>
        <taxon>campanulids</taxon>
        <taxon>Asterales</taxon>
        <taxon>Asteraceae</taxon>
        <taxon>Asteroideae</taxon>
        <taxon>Anthemideae</taxon>
        <taxon>Anthemidinae</taxon>
        <taxon>Tanacetum</taxon>
    </lineage>
</organism>
<feature type="compositionally biased region" description="Basic and acidic residues" evidence="1">
    <location>
        <begin position="661"/>
        <end position="675"/>
    </location>
</feature>
<name>A0ABQ5BWN1_9ASTR</name>